<evidence type="ECO:0000313" key="9">
    <source>
        <dbReference type="RefSeq" id="XP_058986004.1"/>
    </source>
</evidence>
<keyword evidence="8" id="KW-1185">Reference proteome</keyword>
<dbReference type="InterPro" id="IPR039852">
    <property type="entry name" value="CAND1/CAND2"/>
</dbReference>
<dbReference type="InterPro" id="IPR021133">
    <property type="entry name" value="HEAT_type_2"/>
</dbReference>
<evidence type="ECO:0000259" key="6">
    <source>
        <dbReference type="Pfam" id="PF23227"/>
    </source>
</evidence>
<reference evidence="7" key="1">
    <citation type="submission" date="2020-05" db="UniProtKB">
        <authorList>
            <consortium name="EnsemblMetazoa"/>
        </authorList>
    </citation>
    <scope>IDENTIFICATION</scope>
    <source>
        <strain evidence="7">Aabys</strain>
    </source>
</reference>
<dbReference type="Gene3D" id="1.25.10.10">
    <property type="entry name" value="Leucine-rich Repeat Variant"/>
    <property type="match status" value="1"/>
</dbReference>
<dbReference type="VEuPathDB" id="VectorBase:MDOMA2_004155"/>
<name>A0A1I8NG79_MUSDO</name>
<dbReference type="RefSeq" id="XP_058986004.1">
    <property type="nucleotide sequence ID" value="XM_059130021.1"/>
</dbReference>
<evidence type="ECO:0000313" key="10">
    <source>
        <dbReference type="RefSeq" id="XP_058986011.1"/>
    </source>
</evidence>
<dbReference type="GO" id="GO:0010265">
    <property type="term" value="P:SCF complex assembly"/>
    <property type="evidence" value="ECO:0007669"/>
    <property type="project" value="InterPro"/>
</dbReference>
<dbReference type="PROSITE" id="PS50077">
    <property type="entry name" value="HEAT_REPEAT"/>
    <property type="match status" value="1"/>
</dbReference>
<gene>
    <name evidence="7" type="primary">101897704</name>
    <name evidence="9 10 11" type="synonym">LOC101897704</name>
</gene>
<evidence type="ECO:0000256" key="2">
    <source>
        <dbReference type="ARBA" id="ARBA00022737"/>
    </source>
</evidence>
<dbReference type="RefSeq" id="XP_058986011.1">
    <property type="nucleotide sequence ID" value="XM_059130028.1"/>
</dbReference>
<feature type="domain" description="Maestro/Maestro-like HEAT-repeats" evidence="6">
    <location>
        <begin position="50"/>
        <end position="220"/>
    </location>
</feature>
<dbReference type="SUPFAM" id="SSF48371">
    <property type="entry name" value="ARM repeat"/>
    <property type="match status" value="1"/>
</dbReference>
<organism evidence="7">
    <name type="scientific">Musca domestica</name>
    <name type="common">House fly</name>
    <dbReference type="NCBI Taxonomy" id="7370"/>
    <lineage>
        <taxon>Eukaryota</taxon>
        <taxon>Metazoa</taxon>
        <taxon>Ecdysozoa</taxon>
        <taxon>Arthropoda</taxon>
        <taxon>Hexapoda</taxon>
        <taxon>Insecta</taxon>
        <taxon>Pterygota</taxon>
        <taxon>Neoptera</taxon>
        <taxon>Endopterygota</taxon>
        <taxon>Diptera</taxon>
        <taxon>Brachycera</taxon>
        <taxon>Muscomorpha</taxon>
        <taxon>Muscoidea</taxon>
        <taxon>Muscidae</taxon>
        <taxon>Musca</taxon>
    </lineage>
</organism>
<dbReference type="VEuPathDB" id="VectorBase:MDOA014813"/>
<proteinExistence type="inferred from homology"/>
<feature type="repeat" description="HEAT" evidence="4">
    <location>
        <begin position="49"/>
        <end position="86"/>
    </location>
</feature>
<dbReference type="Pfam" id="PF25782">
    <property type="entry name" value="TPR_CAND1"/>
    <property type="match status" value="1"/>
</dbReference>
<evidence type="ECO:0000256" key="4">
    <source>
        <dbReference type="PROSITE-ProRule" id="PRU00103"/>
    </source>
</evidence>
<dbReference type="EnsemblMetazoa" id="MDOA014813-RA">
    <property type="protein sequence ID" value="MDOA014813-PA"/>
    <property type="gene ID" value="MDOA014813"/>
</dbReference>
<protein>
    <submittedName>
        <fullName evidence="9 10">Cullin-associated NEDD8-dissociated protein 1 isoform X1</fullName>
    </submittedName>
</protein>
<evidence type="ECO:0000256" key="3">
    <source>
        <dbReference type="ARBA" id="ARBA00022786"/>
    </source>
</evidence>
<dbReference type="AlphaFoldDB" id="A0A1I8NG79"/>
<dbReference type="InterPro" id="IPR013932">
    <property type="entry name" value="TATA-bd_TIP120"/>
</dbReference>
<comment type="similarity">
    <text evidence="1">Belongs to the CAND family.</text>
</comment>
<keyword evidence="3" id="KW-0833">Ubl conjugation pathway</keyword>
<feature type="domain" description="TATA-binding protein interacting (TIP20)" evidence="5">
    <location>
        <begin position="1052"/>
        <end position="1214"/>
    </location>
</feature>
<dbReference type="eggNOG" id="KOG1824">
    <property type="taxonomic scope" value="Eukaryota"/>
</dbReference>
<dbReference type="Pfam" id="PF08623">
    <property type="entry name" value="TIP120"/>
    <property type="match status" value="1"/>
</dbReference>
<evidence type="ECO:0000313" key="8">
    <source>
        <dbReference type="Proteomes" id="UP001652621"/>
    </source>
</evidence>
<evidence type="ECO:0000256" key="1">
    <source>
        <dbReference type="ARBA" id="ARBA00007657"/>
    </source>
</evidence>
<evidence type="ECO:0000313" key="7">
    <source>
        <dbReference type="EnsemblMetazoa" id="MDOA014813-PA"/>
    </source>
</evidence>
<dbReference type="Pfam" id="PF23227">
    <property type="entry name" value="HEAT_MROH2B_C"/>
    <property type="match status" value="1"/>
</dbReference>
<keyword evidence="2" id="KW-0677">Repeat</keyword>
<sequence length="1243" mass="139504">MGSHQYQIANLLEKMTSNDKDFRFMATNDLMTELQKDSIKLDDESEKKVVRMVLKLLEDKNGEVQNLAVKCLGPLVNKVKENQVETIVDSLCANMISNTEQLRDISSIGLKTVISELPQTSNSLAPNVCQRITGKLSNAIEKEDVSVKLESLDILSDLLSRFGELLVPFHNTILKALVPQLSSPRQAVRKRTIVALSHLLTLSNTNAYNGVIEHLLNGMEDAQNPANVRTNIQCLAAICRQSGFRFYIHIDRAMTLLEQYSKQDDDELREFCLQACEAFIMRCPEAVRPHIPMILQLCLKYLTYDPNYNYEADDIESNIAMDTEDDEYDDSEEYSDDDDMSWKVRRAAAKCLESIIITRHDMLDDFYRDLSPSLIARFKEREENVKSDIFHAYIALLKNTRSVLEISQDPDSMEQMPSHLSILMEQIPLIIKATCPLMKEKSMKTRQDCFLLLRELLIAVPGALGPHLTNIVPGIHFSLNDKNSTSNMKIEALSFMSSLLQGHQPYVFASHIPVLVPLVVTAVFDPFYKIATEGLIVLQQLVQVIRPLGNNVASTNMFDITPVANQIYLATLQKLKTTDVDQEVKERAIACMGQIIANMGDVLQPQLDICLPIFLERLKNEITRLSCVKALTMIAASPLRIDLTSILSEVMPALGTFLRKNQRALKLHSLDLLNKLADNYPLDIFGPPLLQTAISEIQPLISDSDLHVAQYSLVLLTTTARKHPKALIGIHDLFLPAVLQLLRSPLLQGSALICTHDLFQSLVQTNLPGLDYQSLLRKLMEPVTSPSSVAPCTADQLHKQAYHSLAKCVAALTQQCPNEAIPLAAQLLQDLQKPNSIADSQLVFNLLAIGEIGRHFSLDSIPDLPQTIIECFSAGSEDVKGAASHALGAISVGSLETFLPLILNEIEAQPRRQYLLLHSLKEVISSLSVTPNGLSQLLPSVPSIWEQLFKHCECPEEGSRNVVAECLGKLVLVNPEELLPRLQEALKSDSPLMRTVVVSAIKFTISDQPQQIDLLLKQNIGKFLFLLRDPEPSVRRVALVAFNSAVHNKPSLVRELLPTLLPWLYSETKVKNELIREVEMGPFKHTVDDGLDIRKAAFECMYTLLEQGLERVDVMQFLDHVQAGLCDHYDIKMLTYLMTARLAVVCPDAVILRLDQFIQQLRDTCTHKVKANSVKQEYEKQDELKRSALRAVWALSKIPKAEKNQQLTDFLKSINDSPELSKIYEYVQKDSLSNNLDFTMDES</sequence>
<dbReference type="STRING" id="7370.A0A1I8NG79"/>
<evidence type="ECO:0000259" key="5">
    <source>
        <dbReference type="Pfam" id="PF08623"/>
    </source>
</evidence>
<dbReference type="OrthoDB" id="6260732at2759"/>
<dbReference type="Proteomes" id="UP001652621">
    <property type="component" value="Unplaced"/>
</dbReference>
<evidence type="ECO:0000313" key="11">
    <source>
        <dbReference type="RefSeq" id="XP_058986015.1"/>
    </source>
</evidence>
<dbReference type="InterPro" id="IPR011989">
    <property type="entry name" value="ARM-like"/>
</dbReference>
<reference evidence="9 10" key="2">
    <citation type="submission" date="2025-05" db="UniProtKB">
        <authorList>
            <consortium name="RefSeq"/>
        </authorList>
    </citation>
    <scope>IDENTIFICATION</scope>
    <source>
        <strain evidence="9 10">Aabys</strain>
        <tissue evidence="9 10">Whole body</tissue>
    </source>
</reference>
<dbReference type="InterPro" id="IPR016024">
    <property type="entry name" value="ARM-type_fold"/>
</dbReference>
<dbReference type="PANTHER" id="PTHR12696">
    <property type="entry name" value="TIP120"/>
    <property type="match status" value="1"/>
</dbReference>
<dbReference type="InterPro" id="IPR055406">
    <property type="entry name" value="HEAT_Maestro"/>
</dbReference>
<accession>A0A1I8NG79</accession>
<dbReference type="RefSeq" id="XP_058986015.1">
    <property type="nucleotide sequence ID" value="XM_059130032.1"/>
</dbReference>